<sequence>MAYIAIQAPMMLSKIHQILTTITSPYLRTVVFNLMGNISTSRTESNAVFPMFNLRDKWNRIDDLLSTEKFAMCVVELVTSSISEDDLITFGRKGFPKVDHMGRFSAIEAPFKVTDAPTMQRYQLDVKEEMEWVCNRQY</sequence>
<dbReference type="EMBL" id="JBBXMP010000012">
    <property type="protein sequence ID" value="KAL0069519.1"/>
    <property type="molecule type" value="Genomic_DNA"/>
</dbReference>
<accession>A0ABR3A966</accession>
<evidence type="ECO:0000313" key="2">
    <source>
        <dbReference type="Proteomes" id="UP001437256"/>
    </source>
</evidence>
<dbReference type="Proteomes" id="UP001437256">
    <property type="component" value="Unassembled WGS sequence"/>
</dbReference>
<protein>
    <submittedName>
        <fullName evidence="1">Uncharacterized protein</fullName>
    </submittedName>
</protein>
<evidence type="ECO:0000313" key="1">
    <source>
        <dbReference type="EMBL" id="KAL0069519.1"/>
    </source>
</evidence>
<gene>
    <name evidence="1" type="ORF">AAF712_003555</name>
</gene>
<proteinExistence type="predicted"/>
<organism evidence="1 2">
    <name type="scientific">Marasmius tenuissimus</name>
    <dbReference type="NCBI Taxonomy" id="585030"/>
    <lineage>
        <taxon>Eukaryota</taxon>
        <taxon>Fungi</taxon>
        <taxon>Dikarya</taxon>
        <taxon>Basidiomycota</taxon>
        <taxon>Agaricomycotina</taxon>
        <taxon>Agaricomycetes</taxon>
        <taxon>Agaricomycetidae</taxon>
        <taxon>Agaricales</taxon>
        <taxon>Marasmiineae</taxon>
        <taxon>Marasmiaceae</taxon>
        <taxon>Marasmius</taxon>
    </lineage>
</organism>
<keyword evidence="2" id="KW-1185">Reference proteome</keyword>
<reference evidence="1 2" key="1">
    <citation type="submission" date="2024-05" db="EMBL/GenBank/DDBJ databases">
        <title>A draft genome resource for the thread blight pathogen Marasmius tenuissimus strain MS-2.</title>
        <authorList>
            <person name="Yulfo-Soto G.E."/>
            <person name="Baruah I.K."/>
            <person name="Amoako-Attah I."/>
            <person name="Bukari Y."/>
            <person name="Meinhardt L.W."/>
            <person name="Bailey B.A."/>
            <person name="Cohen S.P."/>
        </authorList>
    </citation>
    <scope>NUCLEOTIDE SEQUENCE [LARGE SCALE GENOMIC DNA]</scope>
    <source>
        <strain evidence="1 2">MS-2</strain>
    </source>
</reference>
<comment type="caution">
    <text evidence="1">The sequence shown here is derived from an EMBL/GenBank/DDBJ whole genome shotgun (WGS) entry which is preliminary data.</text>
</comment>
<name>A0ABR3A966_9AGAR</name>